<dbReference type="InterPro" id="IPR014710">
    <property type="entry name" value="RmlC-like_jellyroll"/>
</dbReference>
<dbReference type="GO" id="GO:0016020">
    <property type="term" value="C:membrane"/>
    <property type="evidence" value="ECO:0007669"/>
    <property type="project" value="UniProtKB-SubCell"/>
</dbReference>
<keyword evidence="1" id="KW-0813">Transport</keyword>
<evidence type="ECO:0000313" key="3">
    <source>
        <dbReference type="EMBL" id="PQQ16362.1"/>
    </source>
</evidence>
<evidence type="ECO:0000256" key="1">
    <source>
        <dbReference type="ARBA" id="ARBA00023286"/>
    </source>
</evidence>
<dbReference type="GO" id="GO:0034220">
    <property type="term" value="P:monoatomic ion transmembrane transport"/>
    <property type="evidence" value="ECO:0007669"/>
    <property type="project" value="UniProtKB-KW"/>
</dbReference>
<reference evidence="3 4" key="1">
    <citation type="submission" date="2018-02" db="EMBL/GenBank/DDBJ databases">
        <title>Draft genome of wild Prunus yedoensis var. nudiflora.</title>
        <authorList>
            <person name="Baek S."/>
            <person name="Kim J.-H."/>
            <person name="Choi K."/>
            <person name="Kim G.-B."/>
            <person name="Cho A."/>
            <person name="Jang H."/>
            <person name="Shin C.-H."/>
            <person name="Yu H.-J."/>
            <person name="Mun J.-H."/>
        </authorList>
    </citation>
    <scope>NUCLEOTIDE SEQUENCE [LARGE SCALE GENOMIC DNA]</scope>
    <source>
        <strain evidence="4">cv. Jeju island</strain>
        <tissue evidence="3">Leaf</tissue>
    </source>
</reference>
<dbReference type="AlphaFoldDB" id="A0A314Z4P6"/>
<proteinExistence type="predicted"/>
<dbReference type="EMBL" id="PJQY01000198">
    <property type="protein sequence ID" value="PQQ16362.1"/>
    <property type="molecule type" value="Genomic_DNA"/>
</dbReference>
<organism evidence="3 4">
    <name type="scientific">Prunus yedoensis var. nudiflora</name>
    <dbReference type="NCBI Taxonomy" id="2094558"/>
    <lineage>
        <taxon>Eukaryota</taxon>
        <taxon>Viridiplantae</taxon>
        <taxon>Streptophyta</taxon>
        <taxon>Embryophyta</taxon>
        <taxon>Tracheophyta</taxon>
        <taxon>Spermatophyta</taxon>
        <taxon>Magnoliopsida</taxon>
        <taxon>eudicotyledons</taxon>
        <taxon>Gunneridae</taxon>
        <taxon>Pentapetalae</taxon>
        <taxon>rosids</taxon>
        <taxon>fabids</taxon>
        <taxon>Rosales</taxon>
        <taxon>Rosaceae</taxon>
        <taxon>Amygdaloideae</taxon>
        <taxon>Amygdaleae</taxon>
        <taxon>Prunus</taxon>
    </lineage>
</organism>
<dbReference type="Gene3D" id="2.60.120.10">
    <property type="entry name" value="Jelly Rolls"/>
    <property type="match status" value="1"/>
</dbReference>
<evidence type="ECO:0000313" key="4">
    <source>
        <dbReference type="Proteomes" id="UP000250321"/>
    </source>
</evidence>
<keyword evidence="1" id="KW-0406">Ion transport</keyword>
<protein>
    <submittedName>
        <fullName evidence="3">Cyclic nucleotide-gated ion channel 1-like</fullName>
    </submittedName>
</protein>
<dbReference type="SUPFAM" id="SSF51206">
    <property type="entry name" value="cAMP-binding domain-like"/>
    <property type="match status" value="1"/>
</dbReference>
<keyword evidence="4" id="KW-1185">Reference proteome</keyword>
<accession>A0A314Z4P6</accession>
<gene>
    <name evidence="3" type="ORF">Pyn_37738</name>
</gene>
<dbReference type="InterPro" id="IPR018490">
    <property type="entry name" value="cNMP-bd_dom_sf"/>
</dbReference>
<dbReference type="PANTHER" id="PTHR45651:SF68">
    <property type="entry name" value="ION TRANSPORT DOMAIN-CONTAINING PROTEIN"/>
    <property type="match status" value="1"/>
</dbReference>
<name>A0A314Z4P6_PRUYE</name>
<dbReference type="STRING" id="2094558.A0A314Z4P6"/>
<evidence type="ECO:0000256" key="2">
    <source>
        <dbReference type="ARBA" id="ARBA00023303"/>
    </source>
</evidence>
<comment type="caution">
    <text evidence="3">The sequence shown here is derived from an EMBL/GenBank/DDBJ whole genome shotgun (WGS) entry which is preliminary data.</text>
</comment>
<dbReference type="PANTHER" id="PTHR45651">
    <property type="entry name" value="CYCLIC NUCLEOTIDE-GATED ION CHANNEL 15-RELATED-RELATED"/>
    <property type="match status" value="1"/>
</dbReference>
<dbReference type="OrthoDB" id="421226at2759"/>
<sequence length="123" mass="13494">MKLKTFEENTLVVVALHPLERMMIIIEGSLRMYQTTSDAAAAPQTPSQTIVFEEGDIVGHELVSWAASNPNFKDPPISNKHVKCLSKVTAFVLTSEDLRKLVSSKRIIFGTRAELGVFSGCAS</sequence>
<keyword evidence="2" id="KW-0407">Ion channel</keyword>
<dbReference type="Proteomes" id="UP000250321">
    <property type="component" value="Unassembled WGS sequence"/>
</dbReference>
<keyword evidence="1" id="KW-1071">Ligand-gated ion channel</keyword>